<evidence type="ECO:0000256" key="11">
    <source>
        <dbReference type="ARBA" id="ARBA00029774"/>
    </source>
</evidence>
<dbReference type="RefSeq" id="WP_119334891.1">
    <property type="nucleotide sequence ID" value="NZ_AP018558.1"/>
</dbReference>
<evidence type="ECO:0000256" key="2">
    <source>
        <dbReference type="ARBA" id="ARBA00007663"/>
    </source>
</evidence>
<feature type="binding site" evidence="14">
    <location>
        <position position="182"/>
    </location>
    <ligand>
        <name>L-threonine</name>
        <dbReference type="ChEBI" id="CHEBI:57926"/>
    </ligand>
</feature>
<dbReference type="EMBL" id="AP018558">
    <property type="protein sequence ID" value="BBD77121.1"/>
    <property type="molecule type" value="Genomic_DNA"/>
</dbReference>
<keyword evidence="7 13" id="KW-0819">tRNA processing</keyword>
<dbReference type="Gene3D" id="3.90.870.10">
    <property type="entry name" value="DHBP synthase"/>
    <property type="match status" value="1"/>
</dbReference>
<dbReference type="GO" id="GO:0006450">
    <property type="term" value="P:regulation of translational fidelity"/>
    <property type="evidence" value="ECO:0007669"/>
    <property type="project" value="TreeGrafter"/>
</dbReference>
<dbReference type="EC" id="2.7.7.87" evidence="3 13"/>
<dbReference type="GO" id="GO:0005524">
    <property type="term" value="F:ATP binding"/>
    <property type="evidence" value="ECO:0007669"/>
    <property type="project" value="UniProtKB-UniRule"/>
</dbReference>
<feature type="binding site" evidence="14">
    <location>
        <position position="142"/>
    </location>
    <ligand>
        <name>L-threonine</name>
        <dbReference type="ChEBI" id="CHEBI:57926"/>
    </ligand>
</feature>
<dbReference type="Gene3D" id="3.40.50.11030">
    <property type="entry name" value="Threonylcarbamoyl-AMP synthase, C-terminal domain"/>
    <property type="match status" value="1"/>
</dbReference>
<name>A0A2Z6DXC2_HYDTE</name>
<evidence type="ECO:0000256" key="10">
    <source>
        <dbReference type="ARBA" id="ARBA00022840"/>
    </source>
</evidence>
<evidence type="ECO:0000256" key="9">
    <source>
        <dbReference type="ARBA" id="ARBA00022741"/>
    </source>
</evidence>
<reference evidence="16 17" key="1">
    <citation type="submission" date="2018-04" db="EMBL/GenBank/DDBJ databases">
        <title>Complete genome sequence of Hydrogenophilus thermoluteolus TH-1.</title>
        <authorList>
            <person name="Arai H."/>
        </authorList>
    </citation>
    <scope>NUCLEOTIDE SEQUENCE [LARGE SCALE GENOMIC DNA]</scope>
    <source>
        <strain evidence="16 17">TH-1</strain>
    </source>
</reference>
<evidence type="ECO:0000256" key="3">
    <source>
        <dbReference type="ARBA" id="ARBA00012584"/>
    </source>
</evidence>
<evidence type="ECO:0000256" key="8">
    <source>
        <dbReference type="ARBA" id="ARBA00022695"/>
    </source>
</evidence>
<evidence type="ECO:0000256" key="6">
    <source>
        <dbReference type="ARBA" id="ARBA00022679"/>
    </source>
</evidence>
<dbReference type="GO" id="GO:0000049">
    <property type="term" value="F:tRNA binding"/>
    <property type="evidence" value="ECO:0007669"/>
    <property type="project" value="TreeGrafter"/>
</dbReference>
<feature type="binding site" evidence="14">
    <location>
        <position position="152"/>
    </location>
    <ligand>
        <name>ATP</name>
        <dbReference type="ChEBI" id="CHEBI:30616"/>
    </ligand>
</feature>
<keyword evidence="6 13" id="KW-0808">Transferase</keyword>
<evidence type="ECO:0000256" key="13">
    <source>
        <dbReference type="PIRNR" id="PIRNR004930"/>
    </source>
</evidence>
<dbReference type="OrthoDB" id="5288939at2"/>
<dbReference type="SUPFAM" id="SSF55821">
    <property type="entry name" value="YrdC/RibB"/>
    <property type="match status" value="1"/>
</dbReference>
<dbReference type="PANTHER" id="PTHR17490">
    <property type="entry name" value="SUA5"/>
    <property type="match status" value="1"/>
</dbReference>
<keyword evidence="5 13" id="KW-0963">Cytoplasm</keyword>
<dbReference type="InterPro" id="IPR005145">
    <property type="entry name" value="Sua5_C"/>
</dbReference>
<keyword evidence="9 13" id="KW-0547">Nucleotide-binding</keyword>
<feature type="binding site" evidence="14">
    <location>
        <position position="199"/>
    </location>
    <ligand>
        <name>ATP</name>
        <dbReference type="ChEBI" id="CHEBI:30616"/>
    </ligand>
</feature>
<dbReference type="GO" id="GO:0005737">
    <property type="term" value="C:cytoplasm"/>
    <property type="evidence" value="ECO:0007669"/>
    <property type="project" value="UniProtKB-SubCell"/>
</dbReference>
<dbReference type="InterPro" id="IPR006070">
    <property type="entry name" value="Sua5-like_dom"/>
</dbReference>
<dbReference type="Proteomes" id="UP000262004">
    <property type="component" value="Chromosome"/>
</dbReference>
<dbReference type="Pfam" id="PF03481">
    <property type="entry name" value="Sua5_C"/>
    <property type="match status" value="1"/>
</dbReference>
<evidence type="ECO:0000313" key="17">
    <source>
        <dbReference type="Proteomes" id="UP000262004"/>
    </source>
</evidence>
<feature type="binding site" evidence="14">
    <location>
        <position position="252"/>
    </location>
    <ligand>
        <name>ATP</name>
        <dbReference type="ChEBI" id="CHEBI:30616"/>
    </ligand>
</feature>
<dbReference type="PROSITE" id="PS51163">
    <property type="entry name" value="YRDC"/>
    <property type="match status" value="1"/>
</dbReference>
<evidence type="ECO:0000256" key="5">
    <source>
        <dbReference type="ARBA" id="ARBA00022490"/>
    </source>
</evidence>
<feature type="domain" description="YrdC-like" evidence="15">
    <location>
        <begin position="14"/>
        <end position="203"/>
    </location>
</feature>
<evidence type="ECO:0000256" key="4">
    <source>
        <dbReference type="ARBA" id="ARBA00015492"/>
    </source>
</evidence>
<feature type="binding site" evidence="14">
    <location>
        <position position="144"/>
    </location>
    <ligand>
        <name>ATP</name>
        <dbReference type="ChEBI" id="CHEBI:30616"/>
    </ligand>
</feature>
<evidence type="ECO:0000313" key="16">
    <source>
        <dbReference type="EMBL" id="BBD77121.1"/>
    </source>
</evidence>
<dbReference type="NCBIfam" id="TIGR00057">
    <property type="entry name" value="L-threonylcarbamoyladenylate synthase"/>
    <property type="match status" value="1"/>
</dbReference>
<keyword evidence="17" id="KW-1185">Reference proteome</keyword>
<protein>
    <recommendedName>
        <fullName evidence="4 13">Threonylcarbamoyl-AMP synthase</fullName>
        <shortName evidence="13">TC-AMP synthase</shortName>
        <ecNumber evidence="3 13">2.7.7.87</ecNumber>
    </recommendedName>
    <alternativeName>
        <fullName evidence="11 13">L-threonylcarbamoyladenylate synthase</fullName>
    </alternativeName>
</protein>
<evidence type="ECO:0000256" key="14">
    <source>
        <dbReference type="PIRSR" id="PIRSR004930-1"/>
    </source>
</evidence>
<dbReference type="AlphaFoldDB" id="A0A2Z6DXC2"/>
<evidence type="ECO:0000256" key="7">
    <source>
        <dbReference type="ARBA" id="ARBA00022694"/>
    </source>
</evidence>
<comment type="subcellular location">
    <subcellularLocation>
        <location evidence="1 13">Cytoplasm</location>
    </subcellularLocation>
</comment>
<proteinExistence type="inferred from homology"/>
<evidence type="ECO:0000256" key="1">
    <source>
        <dbReference type="ARBA" id="ARBA00004496"/>
    </source>
</evidence>
<sequence length="352" mass="37205">MVHPDRPTLIPATADRVDAVASRLASGALVALPTETVYGLAADAEHRAAVRAVFAAKGRPADHPLIVHLASAAMAARYAAVWPRAAAVLAERFWPGPLTLVVPAQSTVLREVTGGQPTVALRVPQQPFTLAVIEKLGRGVVAPSANRFGRVSPTAAQHVVEEFPTLELWVADAGPTPVGVESTIVDLSRLASVGAVVLRPGAASADEIAQTLQAAGLSITVRAPVHESVKPAVVGSERADDPRVPGALPSHYAPTTPLRLWCREAYRRFVETATGAEAVAHAVWFPPDWPQTPGETLRLPQPEADAAIAQQLYQALRTLDASGAQELWVALPEGDSPLLTAVRDRLRRAASR</sequence>
<evidence type="ECO:0000256" key="12">
    <source>
        <dbReference type="ARBA" id="ARBA00048366"/>
    </source>
</evidence>
<dbReference type="Pfam" id="PF01300">
    <property type="entry name" value="Sua5_yciO_yrdC"/>
    <property type="match status" value="1"/>
</dbReference>
<feature type="binding site" evidence="14">
    <location>
        <position position="36"/>
    </location>
    <ligand>
        <name>L-threonine</name>
        <dbReference type="ChEBI" id="CHEBI:57926"/>
    </ligand>
</feature>
<comment type="catalytic activity">
    <reaction evidence="12 13">
        <text>L-threonine + hydrogencarbonate + ATP = L-threonylcarbamoyladenylate + diphosphate + H2O</text>
        <dbReference type="Rhea" id="RHEA:36407"/>
        <dbReference type="ChEBI" id="CHEBI:15377"/>
        <dbReference type="ChEBI" id="CHEBI:17544"/>
        <dbReference type="ChEBI" id="CHEBI:30616"/>
        <dbReference type="ChEBI" id="CHEBI:33019"/>
        <dbReference type="ChEBI" id="CHEBI:57926"/>
        <dbReference type="ChEBI" id="CHEBI:73682"/>
        <dbReference type="EC" id="2.7.7.87"/>
    </reaction>
</comment>
<gene>
    <name evidence="16" type="ORF">HPTL_0853</name>
</gene>
<accession>A0A2Z6DXC2</accession>
<keyword evidence="8 13" id="KW-0548">Nucleotidyltransferase</keyword>
<feature type="binding site" evidence="14">
    <location>
        <position position="68"/>
    </location>
    <ligand>
        <name>L-threonine</name>
        <dbReference type="ChEBI" id="CHEBI:57926"/>
    </ligand>
</feature>
<feature type="binding site" evidence="14">
    <location>
        <position position="118"/>
    </location>
    <ligand>
        <name>ATP</name>
        <dbReference type="ChEBI" id="CHEBI:30616"/>
    </ligand>
</feature>
<organism evidence="16 17">
    <name type="scientific">Hydrogenophilus thermoluteolus</name>
    <name type="common">Pseudomonas hydrogenothermophila</name>
    <dbReference type="NCBI Taxonomy" id="297"/>
    <lineage>
        <taxon>Bacteria</taxon>
        <taxon>Pseudomonadati</taxon>
        <taxon>Pseudomonadota</taxon>
        <taxon>Hydrogenophilia</taxon>
        <taxon>Hydrogenophilales</taxon>
        <taxon>Hydrogenophilaceae</taxon>
        <taxon>Hydrogenophilus</taxon>
    </lineage>
</organism>
<dbReference type="GO" id="GO:0061710">
    <property type="term" value="F:L-threonylcarbamoyladenylate synthase"/>
    <property type="evidence" value="ECO:0007669"/>
    <property type="project" value="UniProtKB-EC"/>
</dbReference>
<dbReference type="InterPro" id="IPR038385">
    <property type="entry name" value="Sua5/YwlC_C"/>
</dbReference>
<comment type="function">
    <text evidence="13">Required for the formation of a threonylcarbamoyl group on adenosine at position 37 (t(6)A37) in tRNAs that read codons beginning with adenine.</text>
</comment>
<evidence type="ECO:0000259" key="15">
    <source>
        <dbReference type="PROSITE" id="PS51163"/>
    </source>
</evidence>
<dbReference type="InterPro" id="IPR050156">
    <property type="entry name" value="TC-AMP_synthase_SUA5"/>
</dbReference>
<feature type="binding site" evidence="14">
    <location>
        <position position="59"/>
    </location>
    <ligand>
        <name>ATP</name>
        <dbReference type="ChEBI" id="CHEBI:30616"/>
    </ligand>
</feature>
<dbReference type="InterPro" id="IPR017945">
    <property type="entry name" value="DHBP_synth_RibB-like_a/b_dom"/>
</dbReference>
<dbReference type="InterPro" id="IPR010923">
    <property type="entry name" value="T(6)A37_SUA5"/>
</dbReference>
<comment type="similarity">
    <text evidence="2 13">Belongs to the SUA5 family.</text>
</comment>
<dbReference type="GO" id="GO:0008033">
    <property type="term" value="P:tRNA processing"/>
    <property type="evidence" value="ECO:0007669"/>
    <property type="project" value="UniProtKB-KW"/>
</dbReference>
<feature type="binding site" evidence="14">
    <location>
        <position position="122"/>
    </location>
    <ligand>
        <name>L-threonine</name>
        <dbReference type="ChEBI" id="CHEBI:57926"/>
    </ligand>
</feature>
<dbReference type="GO" id="GO:0003725">
    <property type="term" value="F:double-stranded RNA binding"/>
    <property type="evidence" value="ECO:0007669"/>
    <property type="project" value="UniProtKB-UniRule"/>
</dbReference>
<keyword evidence="10 13" id="KW-0067">ATP-binding</keyword>
<dbReference type="PIRSF" id="PIRSF004930">
    <property type="entry name" value="Tln_factor_SUA5"/>
    <property type="match status" value="1"/>
</dbReference>
<dbReference type="KEGG" id="htl:HPTL_0853"/>
<dbReference type="PANTHER" id="PTHR17490:SF16">
    <property type="entry name" value="THREONYLCARBAMOYL-AMP SYNTHASE"/>
    <property type="match status" value="1"/>
</dbReference>